<feature type="domain" description="Replication factor A C-terminal" evidence="14">
    <location>
        <begin position="454"/>
        <end position="599"/>
    </location>
</feature>
<keyword evidence="8 12" id="KW-0862">Zinc</keyword>
<evidence type="ECO:0000256" key="2">
    <source>
        <dbReference type="ARBA" id="ARBA00005690"/>
    </source>
</evidence>
<dbReference type="SUPFAM" id="SSF55120">
    <property type="entry name" value="Pseudouridine synthase"/>
    <property type="match status" value="1"/>
</dbReference>
<evidence type="ECO:0000256" key="6">
    <source>
        <dbReference type="ARBA" id="ARBA00022723"/>
    </source>
</evidence>
<keyword evidence="5 12" id="KW-0235">DNA replication</keyword>
<evidence type="ECO:0000256" key="3">
    <source>
        <dbReference type="ARBA" id="ARBA00009375"/>
    </source>
</evidence>
<dbReference type="Pfam" id="PF16900">
    <property type="entry name" value="REPA_OB_2"/>
    <property type="match status" value="1"/>
</dbReference>
<comment type="subunit">
    <text evidence="12">Component of the heterotrimeric canonical replication protein A complex (RPA).</text>
</comment>
<dbReference type="InterPro" id="IPR020097">
    <property type="entry name" value="PsdUridine_synth_TruA_a/b_dom"/>
</dbReference>
<dbReference type="NCBIfam" id="TIGR00071">
    <property type="entry name" value="hisT_truA"/>
    <property type="match status" value="1"/>
</dbReference>
<dbReference type="InterPro" id="IPR001406">
    <property type="entry name" value="PsdUridine_synth_TruA"/>
</dbReference>
<name>A0AAF5I2L2_STRER</name>
<sequence>DYNMVTTNKSRKVELSEGFFKKLAHGDTEGLQPVLQIMNSRLTNDGSSVRLRLNDGEHSYATILLRDNGFEKFKAYGMEKTHQSIIKLLSYSSNDAIKDGVRRMHLTINDFDLISKDSPLIGTPVPYSGNPNDYPEVKVENTVQKPLQEANSCVKSEEVNKVVKNIKKEVPEVDPSVVPILSISPYLMQWKIRGVVTEKSVMRDVTTPKGQSKVFSFSITDKEGTEIKMSAFGELATQLYELVQESESYIVKGNNKAIRSANKRFNATGHEYEVVLRNDIEITKCEPPSEMPVQRINRVSLNQIKLRVGDLIDVVAVVDNIEEPTDISTKRGMTKRRVVSLLDPSKTLVPLTIWGDYCNDFTSDMLHQPIILKNVVVTEFNGNCGLTYNFRTKIIPSDGAEAIQNLANWYANERGTMEIVNQVPNFKGINYSTNVSIHTAISLNKNNRDRLGGYFNIVARILRFKEDLVYASCIQPDCKKKVQPQDGQYYCSKCDVTSETFKYCFMVNVEIYDHSGSHWATMFGDKAANLLGKTANEVAQILEAHGESDGFNMITQKLINTIHNFNIRTRINVYNESEVFQWTIIELRPVNLAKYAEHLATFLTLFFYFKHPLLKNMTEKDKRCFDSNLYPRRKIALLFYYFGWKFDGLVVQDTTTNTVEQHIIGALQKTKLIDDVKEADISRCGRTDKGVSAFQQVIAVTVRSNDENGKYVYWKDGSKPENAKTLTNEMPFCTMLNRFLPPDIRIMAWSPVRRDFSARHNCLKRVYHYFLPCIDLSIPSMSTACQYLRGEHDFRNFCHIDKSKAKRGLTHIRTIYEADIVKSDHPGIDSFVLKISASGFLWHQIRCIVSLLLEIGRGRESPELILDLLDVTKYPSRPVYDLASEIPLCLYENNYSEEDIQWIWDEKNKKDTLIKLQKEFIEHQTKANIVSNMLKGFCELSDQSTDVLSNNGFEEFLLGKTKSKTYIPILKRPLCKGIDEIKEDFDKKKSKIE</sequence>
<dbReference type="InterPro" id="IPR047192">
    <property type="entry name" value="Euk_RPA1_DBD_C"/>
</dbReference>
<dbReference type="Gene3D" id="3.30.70.580">
    <property type="entry name" value="Pseudouridine synthase I, catalytic domain, N-terminal subdomain"/>
    <property type="match status" value="1"/>
</dbReference>
<evidence type="ECO:0000313" key="16">
    <source>
        <dbReference type="Proteomes" id="UP000035681"/>
    </source>
</evidence>
<evidence type="ECO:0000256" key="12">
    <source>
        <dbReference type="RuleBase" id="RU364130"/>
    </source>
</evidence>
<keyword evidence="4" id="KW-0819">tRNA processing</keyword>
<dbReference type="SUPFAM" id="SSF50249">
    <property type="entry name" value="Nucleic acid-binding proteins"/>
    <property type="match status" value="3"/>
</dbReference>
<dbReference type="InterPro" id="IPR020103">
    <property type="entry name" value="PsdUridine_synth_cat_dom_sf"/>
</dbReference>
<evidence type="ECO:0000256" key="1">
    <source>
        <dbReference type="ARBA" id="ARBA00004123"/>
    </source>
</evidence>
<dbReference type="GO" id="GO:0005737">
    <property type="term" value="C:cytoplasm"/>
    <property type="evidence" value="ECO:0007669"/>
    <property type="project" value="TreeGrafter"/>
</dbReference>
<dbReference type="WBParaSite" id="TCONS_00012304.p1">
    <property type="protein sequence ID" value="TCONS_00012304.p1"/>
    <property type="gene ID" value="XLOC_007889"/>
</dbReference>
<comment type="similarity">
    <text evidence="2 12">Belongs to the replication factor A protein 1 family.</text>
</comment>
<dbReference type="NCBIfam" id="TIGR00617">
    <property type="entry name" value="rpa1"/>
    <property type="match status" value="1"/>
</dbReference>
<feature type="domain" description="Pseudouridine synthase I TruA alpha/beta" evidence="13">
    <location>
        <begin position="784"/>
        <end position="895"/>
    </location>
</feature>
<evidence type="ECO:0000256" key="11">
    <source>
        <dbReference type="ARBA" id="ARBA00023242"/>
    </source>
</evidence>
<keyword evidence="11 12" id="KW-0539">Nucleus</keyword>
<dbReference type="FunFam" id="2.40.50.140:FF:000041">
    <property type="entry name" value="Replication protein A subunit"/>
    <property type="match status" value="1"/>
</dbReference>
<dbReference type="InterPro" id="IPR012340">
    <property type="entry name" value="NA-bd_OB-fold"/>
</dbReference>
<evidence type="ECO:0000256" key="8">
    <source>
        <dbReference type="ARBA" id="ARBA00022833"/>
    </source>
</evidence>
<dbReference type="GO" id="GO:0003723">
    <property type="term" value="F:RNA binding"/>
    <property type="evidence" value="ECO:0007669"/>
    <property type="project" value="InterPro"/>
</dbReference>
<comment type="subcellular location">
    <subcellularLocation>
        <location evidence="1 12">Nucleus</location>
    </subcellularLocation>
</comment>
<dbReference type="HAMAP" id="MF_00171">
    <property type="entry name" value="TruA"/>
    <property type="match status" value="1"/>
</dbReference>
<keyword evidence="6 12" id="KW-0479">Metal-binding</keyword>
<evidence type="ECO:0000256" key="7">
    <source>
        <dbReference type="ARBA" id="ARBA00022771"/>
    </source>
</evidence>
<dbReference type="Pfam" id="PF08646">
    <property type="entry name" value="Rep_fac-A_C"/>
    <property type="match status" value="1"/>
</dbReference>
<evidence type="ECO:0000259" key="15">
    <source>
        <dbReference type="Pfam" id="PF16900"/>
    </source>
</evidence>
<dbReference type="GO" id="GO:0006281">
    <property type="term" value="P:DNA repair"/>
    <property type="evidence" value="ECO:0007669"/>
    <property type="project" value="InterPro"/>
</dbReference>
<dbReference type="GO" id="GO:0009982">
    <property type="term" value="F:pseudouridine synthase activity"/>
    <property type="evidence" value="ECO:0007669"/>
    <property type="project" value="InterPro"/>
</dbReference>
<dbReference type="GO" id="GO:1990481">
    <property type="term" value="P:mRNA pseudouridine synthesis"/>
    <property type="evidence" value="ECO:0007669"/>
    <property type="project" value="TreeGrafter"/>
</dbReference>
<dbReference type="CDD" id="cd04476">
    <property type="entry name" value="RPA1_DBD_C"/>
    <property type="match status" value="1"/>
</dbReference>
<accession>A0AAF5I2L2</accession>
<dbReference type="PANTHER" id="PTHR11142">
    <property type="entry name" value="PSEUDOURIDYLATE SYNTHASE"/>
    <property type="match status" value="1"/>
</dbReference>
<evidence type="ECO:0000259" key="14">
    <source>
        <dbReference type="Pfam" id="PF08646"/>
    </source>
</evidence>
<dbReference type="Proteomes" id="UP000035681">
    <property type="component" value="Unplaced"/>
</dbReference>
<evidence type="ECO:0000256" key="9">
    <source>
        <dbReference type="ARBA" id="ARBA00023125"/>
    </source>
</evidence>
<evidence type="ECO:0000313" key="17">
    <source>
        <dbReference type="WBParaSite" id="TCONS_00012304.p1"/>
    </source>
</evidence>
<evidence type="ECO:0000256" key="4">
    <source>
        <dbReference type="ARBA" id="ARBA00022694"/>
    </source>
</evidence>
<dbReference type="Gene3D" id="2.40.50.140">
    <property type="entry name" value="Nucleic acid-binding proteins"/>
    <property type="match status" value="4"/>
</dbReference>
<dbReference type="Gene3D" id="3.30.70.660">
    <property type="entry name" value="Pseudouridine synthase I, catalytic domain, C-terminal subdomain"/>
    <property type="match status" value="1"/>
</dbReference>
<dbReference type="AlphaFoldDB" id="A0AAF5I2L2"/>
<reference evidence="17" key="1">
    <citation type="submission" date="2024-02" db="UniProtKB">
        <authorList>
            <consortium name="WormBaseParasite"/>
        </authorList>
    </citation>
    <scope>IDENTIFICATION</scope>
</reference>
<evidence type="ECO:0000256" key="5">
    <source>
        <dbReference type="ARBA" id="ARBA00022705"/>
    </source>
</evidence>
<dbReference type="GO" id="GO:0031119">
    <property type="term" value="P:tRNA pseudouridine synthesis"/>
    <property type="evidence" value="ECO:0007669"/>
    <property type="project" value="TreeGrafter"/>
</dbReference>
<keyword evidence="10" id="KW-0413">Isomerase</keyword>
<protein>
    <recommendedName>
        <fullName evidence="12">Replication protein A subunit</fullName>
    </recommendedName>
</protein>
<evidence type="ECO:0000259" key="13">
    <source>
        <dbReference type="Pfam" id="PF01416"/>
    </source>
</evidence>
<keyword evidence="7 12" id="KW-0863">Zinc-finger</keyword>
<feature type="domain" description="Replication protein A OB" evidence="15">
    <location>
        <begin position="308"/>
        <end position="383"/>
    </location>
</feature>
<dbReference type="GO" id="GO:0003677">
    <property type="term" value="F:DNA binding"/>
    <property type="evidence" value="ECO:0007669"/>
    <property type="project" value="UniProtKB-KW"/>
</dbReference>
<dbReference type="Pfam" id="PF01416">
    <property type="entry name" value="PseudoU_synth_1"/>
    <property type="match status" value="1"/>
</dbReference>
<dbReference type="GO" id="GO:0008270">
    <property type="term" value="F:zinc ion binding"/>
    <property type="evidence" value="ECO:0007669"/>
    <property type="project" value="UniProtKB-KW"/>
</dbReference>
<evidence type="ECO:0000256" key="10">
    <source>
        <dbReference type="ARBA" id="ARBA00023235"/>
    </source>
</evidence>
<keyword evidence="16" id="KW-1185">Reference proteome</keyword>
<dbReference type="InterPro" id="IPR004591">
    <property type="entry name" value="Rfa1"/>
</dbReference>
<comment type="function">
    <text evidence="12">As part of the heterotrimeric replication protein A complex (RPA/RP-A), binds and stabilizes single-stranded DNA intermediates, that form during DNA replication or upon DNA stress. It prevents their reannealing and in parallel, recruits and activates different proteins and complexes involved in DNA metabolism. Thereby, it plays an essential role both in DNA replication and the cellular response to DNA damage.</text>
</comment>
<dbReference type="InterPro" id="IPR020094">
    <property type="entry name" value="TruA/RsuA/RluB/E/F_N"/>
</dbReference>
<organism evidence="16 17">
    <name type="scientific">Strongyloides stercoralis</name>
    <name type="common">Threadworm</name>
    <dbReference type="NCBI Taxonomy" id="6248"/>
    <lineage>
        <taxon>Eukaryota</taxon>
        <taxon>Metazoa</taxon>
        <taxon>Ecdysozoa</taxon>
        <taxon>Nematoda</taxon>
        <taxon>Chromadorea</taxon>
        <taxon>Rhabditida</taxon>
        <taxon>Tylenchina</taxon>
        <taxon>Panagrolaimomorpha</taxon>
        <taxon>Strongyloidoidea</taxon>
        <taxon>Strongyloididae</taxon>
        <taxon>Strongyloides</taxon>
    </lineage>
</organism>
<keyword evidence="9 12" id="KW-0238">DNA-binding</keyword>
<dbReference type="InterPro" id="IPR020095">
    <property type="entry name" value="PsdUridine_synth_TruA_C"/>
</dbReference>
<dbReference type="FunFam" id="3.30.70.580:FF:000007">
    <property type="entry name" value="tRNA pseudouridine synthase"/>
    <property type="match status" value="1"/>
</dbReference>
<dbReference type="PANTHER" id="PTHR11142:SF5">
    <property type="entry name" value="TRNA PSEUDOURIDINE(38_39) SYNTHASE"/>
    <property type="match status" value="1"/>
</dbReference>
<comment type="similarity">
    <text evidence="3">Belongs to the tRNA pseudouridine synthase TruA family.</text>
</comment>
<dbReference type="GO" id="GO:0006260">
    <property type="term" value="P:DNA replication"/>
    <property type="evidence" value="ECO:0007669"/>
    <property type="project" value="UniProtKB-KW"/>
</dbReference>
<dbReference type="GO" id="GO:0005634">
    <property type="term" value="C:nucleus"/>
    <property type="evidence" value="ECO:0007669"/>
    <property type="project" value="UniProtKB-SubCell"/>
</dbReference>
<dbReference type="CDD" id="cd04474">
    <property type="entry name" value="RPA1_DBD_A"/>
    <property type="match status" value="1"/>
</dbReference>
<dbReference type="GO" id="GO:0006310">
    <property type="term" value="P:DNA recombination"/>
    <property type="evidence" value="ECO:0007669"/>
    <property type="project" value="InterPro"/>
</dbReference>
<dbReference type="InterPro" id="IPR013955">
    <property type="entry name" value="Rep_factor-A_C"/>
</dbReference>
<proteinExistence type="inferred from homology"/>
<dbReference type="InterPro" id="IPR031657">
    <property type="entry name" value="REPA_OB_2"/>
</dbReference>